<reference evidence="6 7" key="1">
    <citation type="submission" date="2020-08" db="EMBL/GenBank/DDBJ databases">
        <title>A Genomic Blueprint of the Chicken Gut Microbiome.</title>
        <authorList>
            <person name="Gilroy R."/>
            <person name="Ravi A."/>
            <person name="Getino M."/>
            <person name="Pursley I."/>
            <person name="Horton D.L."/>
            <person name="Alikhan N.-F."/>
            <person name="Baker D."/>
            <person name="Gharbi K."/>
            <person name="Hall N."/>
            <person name="Watson M."/>
            <person name="Adriaenssens E.M."/>
            <person name="Foster-Nyarko E."/>
            <person name="Jarju S."/>
            <person name="Secka A."/>
            <person name="Antonio M."/>
            <person name="Oren A."/>
            <person name="Chaudhuri R."/>
            <person name="La Ragione R.M."/>
            <person name="Hildebrand F."/>
            <person name="Pallen M.J."/>
        </authorList>
    </citation>
    <scope>NUCLEOTIDE SEQUENCE [LARGE SCALE GENOMIC DNA]</scope>
    <source>
        <strain evidence="6 7">Sa3CUN1</strain>
    </source>
</reference>
<proteinExistence type="inferred from homology"/>
<organism evidence="6 7">
    <name type="scientific">Clostridium gallinarum</name>
    <dbReference type="NCBI Taxonomy" id="2762246"/>
    <lineage>
        <taxon>Bacteria</taxon>
        <taxon>Bacillati</taxon>
        <taxon>Bacillota</taxon>
        <taxon>Clostridia</taxon>
        <taxon>Eubacteriales</taxon>
        <taxon>Clostridiaceae</taxon>
        <taxon>Clostridium</taxon>
    </lineage>
</organism>
<dbReference type="PANTHER" id="PTHR41286:SF1">
    <property type="entry name" value="HNH NUCLEASE YAJD-RELATED"/>
    <property type="match status" value="1"/>
</dbReference>
<sequence length="101" mass="11836">MAKEFSKSFYKSKAWKETRRYVYIRDKGLCQDCLSKGIITPGKEVHHIEHLTPDNMNDTNVTLGENNLRLLCKECHHKRHDKKESVEKGLAFNEYGELIKL</sequence>
<keyword evidence="6" id="KW-0255">Endonuclease</keyword>
<name>A0ABR8Q2C2_9CLOT</name>
<keyword evidence="7" id="KW-1185">Reference proteome</keyword>
<feature type="domain" description="HNH nuclease" evidence="5">
    <location>
        <begin position="17"/>
        <end position="77"/>
    </location>
</feature>
<evidence type="ECO:0000256" key="1">
    <source>
        <dbReference type="ARBA" id="ARBA00022722"/>
    </source>
</evidence>
<accession>A0ABR8Q2C2</accession>
<evidence type="ECO:0000313" key="7">
    <source>
        <dbReference type="Proteomes" id="UP000640335"/>
    </source>
</evidence>
<dbReference type="CDD" id="cd00085">
    <property type="entry name" value="HNHc"/>
    <property type="match status" value="1"/>
</dbReference>
<keyword evidence="2" id="KW-0378">Hydrolase</keyword>
<keyword evidence="1" id="KW-0540">Nuclease</keyword>
<protein>
    <recommendedName>
        <fullName evidence="4">Putative HNH nuclease YajD</fullName>
    </recommendedName>
</protein>
<evidence type="ECO:0000259" key="5">
    <source>
        <dbReference type="SMART" id="SM00507"/>
    </source>
</evidence>
<dbReference type="Gene3D" id="1.10.30.50">
    <property type="match status" value="1"/>
</dbReference>
<evidence type="ECO:0000256" key="2">
    <source>
        <dbReference type="ARBA" id="ARBA00022801"/>
    </source>
</evidence>
<dbReference type="RefSeq" id="WP_191749260.1">
    <property type="nucleotide sequence ID" value="NZ_JACSQZ010000012.1"/>
</dbReference>
<evidence type="ECO:0000256" key="4">
    <source>
        <dbReference type="ARBA" id="ARBA00040194"/>
    </source>
</evidence>
<comment type="similarity">
    <text evidence="3">Belongs to the HNH nuclease family.</text>
</comment>
<gene>
    <name evidence="6" type="ORF">H9660_05275</name>
</gene>
<dbReference type="InterPro" id="IPR002711">
    <property type="entry name" value="HNH"/>
</dbReference>
<dbReference type="PANTHER" id="PTHR41286">
    <property type="entry name" value="HNH NUCLEASE YAJD-RELATED"/>
    <property type="match status" value="1"/>
</dbReference>
<evidence type="ECO:0000256" key="3">
    <source>
        <dbReference type="ARBA" id="ARBA00038412"/>
    </source>
</evidence>
<dbReference type="InterPro" id="IPR003615">
    <property type="entry name" value="HNH_nuc"/>
</dbReference>
<evidence type="ECO:0000313" key="6">
    <source>
        <dbReference type="EMBL" id="MBD7914549.1"/>
    </source>
</evidence>
<dbReference type="EMBL" id="JACSQZ010000012">
    <property type="protein sequence ID" value="MBD7914549.1"/>
    <property type="molecule type" value="Genomic_DNA"/>
</dbReference>
<comment type="caution">
    <text evidence="6">The sequence shown here is derived from an EMBL/GenBank/DDBJ whole genome shotgun (WGS) entry which is preliminary data.</text>
</comment>
<dbReference type="SMART" id="SM00507">
    <property type="entry name" value="HNHc"/>
    <property type="match status" value="1"/>
</dbReference>
<dbReference type="Proteomes" id="UP000640335">
    <property type="component" value="Unassembled WGS sequence"/>
</dbReference>
<dbReference type="Pfam" id="PF01844">
    <property type="entry name" value="HNH"/>
    <property type="match status" value="1"/>
</dbReference>
<dbReference type="GO" id="GO:0004519">
    <property type="term" value="F:endonuclease activity"/>
    <property type="evidence" value="ECO:0007669"/>
    <property type="project" value="UniProtKB-KW"/>
</dbReference>